<accession>A0AAN7HDJ6</accession>
<dbReference type="SUPFAM" id="SSF103473">
    <property type="entry name" value="MFS general substrate transporter"/>
    <property type="match status" value="1"/>
</dbReference>
<dbReference type="InterPro" id="IPR005829">
    <property type="entry name" value="Sugar_transporter_CS"/>
</dbReference>
<dbReference type="InterPro" id="IPR054471">
    <property type="entry name" value="GPIID_WHD"/>
</dbReference>
<comment type="subcellular location">
    <subcellularLocation>
        <location evidence="1">Membrane</location>
        <topology evidence="1">Multi-pass membrane protein</topology>
    </subcellularLocation>
</comment>
<gene>
    <name evidence="9" type="ORF">C7999DRAFT_33661</name>
</gene>
<evidence type="ECO:0000256" key="6">
    <source>
        <dbReference type="ARBA" id="ARBA00023136"/>
    </source>
</evidence>
<evidence type="ECO:0000259" key="8">
    <source>
        <dbReference type="PROSITE" id="PS50850"/>
    </source>
</evidence>
<feature type="transmembrane region" description="Helical" evidence="7">
    <location>
        <begin position="393"/>
        <end position="414"/>
    </location>
</feature>
<dbReference type="EMBL" id="MU857686">
    <property type="protein sequence ID" value="KAK4245956.1"/>
    <property type="molecule type" value="Genomic_DNA"/>
</dbReference>
<organism evidence="9 10">
    <name type="scientific">Corynascus novoguineensis</name>
    <dbReference type="NCBI Taxonomy" id="1126955"/>
    <lineage>
        <taxon>Eukaryota</taxon>
        <taxon>Fungi</taxon>
        <taxon>Dikarya</taxon>
        <taxon>Ascomycota</taxon>
        <taxon>Pezizomycotina</taxon>
        <taxon>Sordariomycetes</taxon>
        <taxon>Sordariomycetidae</taxon>
        <taxon>Sordariales</taxon>
        <taxon>Chaetomiaceae</taxon>
        <taxon>Corynascus</taxon>
    </lineage>
</organism>
<dbReference type="GO" id="GO:0022857">
    <property type="term" value="F:transmembrane transporter activity"/>
    <property type="evidence" value="ECO:0007669"/>
    <property type="project" value="InterPro"/>
</dbReference>
<evidence type="ECO:0000256" key="4">
    <source>
        <dbReference type="ARBA" id="ARBA00022737"/>
    </source>
</evidence>
<evidence type="ECO:0000256" key="5">
    <source>
        <dbReference type="ARBA" id="ARBA00022989"/>
    </source>
</evidence>
<dbReference type="InterPro" id="IPR015943">
    <property type="entry name" value="WD40/YVTN_repeat-like_dom_sf"/>
</dbReference>
<dbReference type="SUPFAM" id="SSF53474">
    <property type="entry name" value="alpha/beta-Hydrolases"/>
    <property type="match status" value="1"/>
</dbReference>
<evidence type="ECO:0000313" key="10">
    <source>
        <dbReference type="Proteomes" id="UP001303647"/>
    </source>
</evidence>
<keyword evidence="3 7" id="KW-0812">Transmembrane</keyword>
<feature type="transmembrane region" description="Helical" evidence="7">
    <location>
        <begin position="300"/>
        <end position="325"/>
    </location>
</feature>
<feature type="transmembrane region" description="Helical" evidence="7">
    <location>
        <begin position="97"/>
        <end position="114"/>
    </location>
</feature>
<comment type="similarity">
    <text evidence="2">Belongs to the putative lipase ROG1 family.</text>
</comment>
<feature type="transmembrane region" description="Helical" evidence="7">
    <location>
        <begin position="185"/>
        <end position="205"/>
    </location>
</feature>
<dbReference type="SUPFAM" id="SSF52540">
    <property type="entry name" value="P-loop containing nucleoside triphosphate hydrolases"/>
    <property type="match status" value="1"/>
</dbReference>
<evidence type="ECO:0000256" key="7">
    <source>
        <dbReference type="SAM" id="Phobius"/>
    </source>
</evidence>
<dbReference type="Gene3D" id="1.20.1250.20">
    <property type="entry name" value="MFS general substrate transporter like domains"/>
    <property type="match status" value="1"/>
</dbReference>
<name>A0AAN7HDJ6_9PEZI</name>
<dbReference type="InterPro" id="IPR027417">
    <property type="entry name" value="P-loop_NTPase"/>
</dbReference>
<evidence type="ECO:0000256" key="3">
    <source>
        <dbReference type="ARBA" id="ARBA00022692"/>
    </source>
</evidence>
<dbReference type="Proteomes" id="UP001303647">
    <property type="component" value="Unassembled WGS sequence"/>
</dbReference>
<dbReference type="SUPFAM" id="SSF50978">
    <property type="entry name" value="WD40 repeat-like"/>
    <property type="match status" value="1"/>
</dbReference>
<dbReference type="Gene3D" id="3.40.50.300">
    <property type="entry name" value="P-loop containing nucleotide triphosphate hydrolases"/>
    <property type="match status" value="1"/>
</dbReference>
<proteinExistence type="inferred from homology"/>
<dbReference type="PROSITE" id="PS00216">
    <property type="entry name" value="SUGAR_TRANSPORT_1"/>
    <property type="match status" value="1"/>
</dbReference>
<evidence type="ECO:0000256" key="1">
    <source>
        <dbReference type="ARBA" id="ARBA00004141"/>
    </source>
</evidence>
<keyword evidence="10" id="KW-1185">Reference proteome</keyword>
<dbReference type="InterPro" id="IPR011701">
    <property type="entry name" value="MFS"/>
</dbReference>
<dbReference type="InterPro" id="IPR056884">
    <property type="entry name" value="NPHP3-like_N"/>
</dbReference>
<dbReference type="GO" id="GO:0016020">
    <property type="term" value="C:membrane"/>
    <property type="evidence" value="ECO:0007669"/>
    <property type="project" value="UniProtKB-SubCell"/>
</dbReference>
<feature type="transmembrane region" description="Helical" evidence="7">
    <location>
        <begin position="31"/>
        <end position="52"/>
    </location>
</feature>
<feature type="transmembrane region" description="Helical" evidence="7">
    <location>
        <begin position="155"/>
        <end position="179"/>
    </location>
</feature>
<keyword evidence="5 7" id="KW-1133">Transmembrane helix</keyword>
<dbReference type="InterPro" id="IPR007751">
    <property type="entry name" value="DUF676_lipase-like"/>
</dbReference>
<dbReference type="Gene3D" id="3.40.50.1820">
    <property type="entry name" value="alpha/beta hydrolase"/>
    <property type="match status" value="1"/>
</dbReference>
<feature type="transmembrane region" description="Helical" evidence="7">
    <location>
        <begin position="362"/>
        <end position="381"/>
    </location>
</feature>
<dbReference type="Pfam" id="PF22939">
    <property type="entry name" value="WHD_GPIID"/>
    <property type="match status" value="1"/>
</dbReference>
<comment type="caution">
    <text evidence="9">The sequence shown here is derived from an EMBL/GenBank/DDBJ whole genome shotgun (WGS) entry which is preliminary data.</text>
</comment>
<evidence type="ECO:0000256" key="2">
    <source>
        <dbReference type="ARBA" id="ARBA00007920"/>
    </source>
</evidence>
<dbReference type="PROSITE" id="PS50850">
    <property type="entry name" value="MFS"/>
    <property type="match status" value="1"/>
</dbReference>
<dbReference type="PANTHER" id="PTHR10039:SF16">
    <property type="entry name" value="GPI INOSITOL-DEACYLASE"/>
    <property type="match status" value="1"/>
</dbReference>
<dbReference type="Pfam" id="PF05057">
    <property type="entry name" value="DUF676"/>
    <property type="match status" value="1"/>
</dbReference>
<protein>
    <recommendedName>
        <fullName evidence="8">Major facilitator superfamily (MFS) profile domain-containing protein</fullName>
    </recommendedName>
</protein>
<dbReference type="PANTHER" id="PTHR10039">
    <property type="entry name" value="AMELOGENIN"/>
    <property type="match status" value="1"/>
</dbReference>
<dbReference type="Gene3D" id="1.20.1720.10">
    <property type="entry name" value="Multidrug resistance protein D"/>
    <property type="match status" value="1"/>
</dbReference>
<dbReference type="Gene3D" id="2.130.10.10">
    <property type="entry name" value="YVTN repeat-like/Quinoprotein amine dehydrogenase"/>
    <property type="match status" value="2"/>
</dbReference>
<sequence>MTDGETGAAEPPAMTSVQRYSAFSRWQQNTIIGLAAVGGWFSTVSSFIYFPAIPFLASDLGVSIGNVNLTVTSYLIMAGVFPAIMGDAADRFGRRPVLLLGMLVYLAANIGLALQSNFALLFVFRMIQSAGISGTFSITYGVLSDLFTPAERGGYSGTVSFFLLTPPSLGPILSGLLLLRWTWRYIFWLLAAMSALSLLGMALFLPETARSIVGNGSIPAKGINKALVPTIPPKGNQGIRCSSLALPPPRRESRKPPNPLAALKLLRIPSTVIMLVAYGINYAVSSCLQASLSTLFVDIYHVSGLVASLVYLPFGVAVCLSAFTTGRLLDFDYKRTTKEPGIIVEKGKATDLSNFPIERARLRTVVFSIALSALLVMGYGWTMQARLPMAVPLVLQFFIGLATQVIFVALNTLLVDLHPECPSTAQAACNFLQPTRWQDQRDDPLGLSVLYAPPQRTIDIIFIHGLGGTSLRTWCRDRDLKYLWPKLWLPAELPTARILTFGYNANFSSTDERSHSTIGDFAADLLFRMKHGESTTERLGQVPIIVVAHSMGGLVFKKAYVKGHSNSDEFKIVSMIKAVLFLATPHHGTDLAGTLNKLLSTSFLGHSPKKYVAELARKSPTIDQINESFRHYASKLQIFSFYETLETAARFASRLFSITIVASQSAVMGYPNEMMIPLTANHHNVCKFTSPEDPNYASVIGALRSAASSVLDPPIDDAACNEDLQYLADLLGLTSAPEEDLSFGRSARKDGTCEGFLESNEVRSWLNSQSCQILWVHAQPGGGKSILCSFVIDHLVGSGHHCSYFFFKQGQRIKQLTSTMVRSLAYQTALRLSPFRKALVDLAKGGLKLSNANYTTVWEQLFRSVLSGIKSDAKIFWVIDGLDEAESSRSIVDLVSRVSDLGTRICIMIFSRPLSGISQAFELARRRIKISDMPLPDNKSDIRLMVEDEIGYLMAGNHFKATIADEIVSRSQGSFLWASLVTQRVLNCHREDQVKQVLNSTPDGMQDLYGRMMNVILNLESNEDKRLAQVFLTWALYSKTPITAEELFEVYPTELDLIMNMSHTVSQVCGQFVLINPQGQITLVHHSAREYLANSKRLPFMLDTRHGNQELLTRCLAALSDKTLRRKLQMLKVPKFLPYASTSWASHLKNSPLDSNIVFDALVKFFSGPYPLDWIQYLAMSGRLPEIFGASRNLAAYVRKKERKGLENTPKNDPPAHLSLLRTWAIDMMKLPAKFGCYLSDSPASIYQCIPALSPASSIIHQKFNKNNAATLSVAGIPNTEWDDCLARVSAGPGRALRLASSPLFLAVASSEQKGTITVWDTKLFQEQTSFVLGEHIWALTFNNSGSLLACCSLLKTTVWKVSDWSVQLSTEHPAERRAIEFRFNTTDVLIMISDQKEVYKLQTSQTAASARWEQIDPALLNEKGGPEGMLFLSTPSCAAFNRDCTQIAVAYPSFPLSIWTVDPPGVIARLKRGSKCGQKFVNSYTGSSKVIWHPSDTVVIGIHGQIFKWDLDTDHYIEVDDDGGSSPHGLACSPNGQTFLTMDSSGSVKVYDVASMSLIYKLSSEGGINQIGFSADSSRFFDLRGSYCNIWEPSCLSRFADSAADSVYDTSGMADDIWSDADDALSMPTTFPNSGNHAENRSAIDALDPGQTSRRVLIAHANRDGSVHIYNTVSGKSYEIDKTALRSTVSPIAFAWNSKQDRLAYSLAYGAITIKAVRIDHESEKGIFAETLYSEKNSLATRGRTLQLVLHVTGNRLLVHGVKKSQVLSVPDGTVKAEHQSVAGNEAVRWQQHPSEPNLLLCFSASSAAVFSWHTLERIASVSLDLSDTTANTDDSGSPVAVTIDAILDSHSPRYLVLRTAAIRQNRPRYSFAVLPAEPIYATTTETTNSPSPITPLSLPPSLASPAAIAHALGILPDGRLAFLDRRLWVCTMALPGITTTGSSTGSPHQADVHRHFFLPNDWATAEGLRMCRVLRDGTVLCPCKGQVAVLKGGLMQDY</sequence>
<evidence type="ECO:0000313" key="9">
    <source>
        <dbReference type="EMBL" id="KAK4245956.1"/>
    </source>
</evidence>
<keyword evidence="6 7" id="KW-0472">Membrane</keyword>
<dbReference type="InterPro" id="IPR029058">
    <property type="entry name" value="AB_hydrolase_fold"/>
</dbReference>
<reference evidence="9" key="1">
    <citation type="journal article" date="2023" name="Mol. Phylogenet. Evol.">
        <title>Genome-scale phylogeny and comparative genomics of the fungal order Sordariales.</title>
        <authorList>
            <person name="Hensen N."/>
            <person name="Bonometti L."/>
            <person name="Westerberg I."/>
            <person name="Brannstrom I.O."/>
            <person name="Guillou S."/>
            <person name="Cros-Aarteil S."/>
            <person name="Calhoun S."/>
            <person name="Haridas S."/>
            <person name="Kuo A."/>
            <person name="Mondo S."/>
            <person name="Pangilinan J."/>
            <person name="Riley R."/>
            <person name="LaButti K."/>
            <person name="Andreopoulos B."/>
            <person name="Lipzen A."/>
            <person name="Chen C."/>
            <person name="Yan M."/>
            <person name="Daum C."/>
            <person name="Ng V."/>
            <person name="Clum A."/>
            <person name="Steindorff A."/>
            <person name="Ohm R.A."/>
            <person name="Martin F."/>
            <person name="Silar P."/>
            <person name="Natvig D.O."/>
            <person name="Lalanne C."/>
            <person name="Gautier V."/>
            <person name="Ament-Velasquez S.L."/>
            <person name="Kruys A."/>
            <person name="Hutchinson M.I."/>
            <person name="Powell A.J."/>
            <person name="Barry K."/>
            <person name="Miller A.N."/>
            <person name="Grigoriev I.V."/>
            <person name="Debuchy R."/>
            <person name="Gladieux P."/>
            <person name="Hiltunen Thoren M."/>
            <person name="Johannesson H."/>
        </authorList>
    </citation>
    <scope>NUCLEOTIDE SEQUENCE</scope>
    <source>
        <strain evidence="9">CBS 359.72</strain>
    </source>
</reference>
<dbReference type="Pfam" id="PF07690">
    <property type="entry name" value="MFS_1"/>
    <property type="match status" value="1"/>
</dbReference>
<feature type="domain" description="Major facilitator superfamily (MFS) profile" evidence="8">
    <location>
        <begin position="31"/>
        <end position="514"/>
    </location>
</feature>
<dbReference type="InterPro" id="IPR036259">
    <property type="entry name" value="MFS_trans_sf"/>
</dbReference>
<feature type="transmembrane region" description="Helical" evidence="7">
    <location>
        <begin position="120"/>
        <end position="143"/>
    </location>
</feature>
<reference evidence="9" key="2">
    <citation type="submission" date="2023-05" db="EMBL/GenBank/DDBJ databases">
        <authorList>
            <consortium name="Lawrence Berkeley National Laboratory"/>
            <person name="Steindorff A."/>
            <person name="Hensen N."/>
            <person name="Bonometti L."/>
            <person name="Westerberg I."/>
            <person name="Brannstrom I.O."/>
            <person name="Guillou S."/>
            <person name="Cros-Aarteil S."/>
            <person name="Calhoun S."/>
            <person name="Haridas S."/>
            <person name="Kuo A."/>
            <person name="Mondo S."/>
            <person name="Pangilinan J."/>
            <person name="Riley R."/>
            <person name="Labutti K."/>
            <person name="Andreopoulos B."/>
            <person name="Lipzen A."/>
            <person name="Chen C."/>
            <person name="Yanf M."/>
            <person name="Daum C."/>
            <person name="Ng V."/>
            <person name="Clum A."/>
            <person name="Ohm R."/>
            <person name="Martin F."/>
            <person name="Silar P."/>
            <person name="Natvig D."/>
            <person name="Lalanne C."/>
            <person name="Gautier V."/>
            <person name="Ament-Velasquez S.L."/>
            <person name="Kruys A."/>
            <person name="Hutchinson M.I."/>
            <person name="Powell A.J."/>
            <person name="Barry K."/>
            <person name="Miller A.N."/>
            <person name="Grigoriev I.V."/>
            <person name="Debuchy R."/>
            <person name="Gladieux P."/>
            <person name="Thoren M.H."/>
            <person name="Johannesson H."/>
        </authorList>
    </citation>
    <scope>NUCLEOTIDE SEQUENCE</scope>
    <source>
        <strain evidence="9">CBS 359.72</strain>
    </source>
</reference>
<dbReference type="InterPro" id="IPR020846">
    <property type="entry name" value="MFS_dom"/>
</dbReference>
<dbReference type="Pfam" id="PF24883">
    <property type="entry name" value="NPHP3_N"/>
    <property type="match status" value="1"/>
</dbReference>
<keyword evidence="4" id="KW-0677">Repeat</keyword>
<feature type="transmembrane region" description="Helical" evidence="7">
    <location>
        <begin position="64"/>
        <end position="85"/>
    </location>
</feature>
<dbReference type="InterPro" id="IPR036322">
    <property type="entry name" value="WD40_repeat_dom_sf"/>
</dbReference>